<dbReference type="Pfam" id="PF02371">
    <property type="entry name" value="Transposase_20"/>
    <property type="match status" value="1"/>
</dbReference>
<gene>
    <name evidence="2" type="ORF">AVDCRST_MAG94-3497</name>
</gene>
<feature type="domain" description="Transposase IS116/IS110/IS902 C-terminal" evidence="1">
    <location>
        <begin position="6"/>
        <end position="90"/>
    </location>
</feature>
<dbReference type="InterPro" id="IPR047650">
    <property type="entry name" value="Transpos_IS110"/>
</dbReference>
<protein>
    <submittedName>
        <fullName evidence="2">Mobile element protein</fullName>
    </submittedName>
</protein>
<evidence type="ECO:0000259" key="1">
    <source>
        <dbReference type="Pfam" id="PF02371"/>
    </source>
</evidence>
<dbReference type="EMBL" id="CADCTY010001217">
    <property type="protein sequence ID" value="CAA9362944.1"/>
    <property type="molecule type" value="Genomic_DNA"/>
</dbReference>
<dbReference type="GO" id="GO:0004803">
    <property type="term" value="F:transposase activity"/>
    <property type="evidence" value="ECO:0007669"/>
    <property type="project" value="InterPro"/>
</dbReference>
<reference evidence="2" key="1">
    <citation type="submission" date="2020-02" db="EMBL/GenBank/DDBJ databases">
        <authorList>
            <person name="Meier V. D."/>
        </authorList>
    </citation>
    <scope>NUCLEOTIDE SEQUENCE</scope>
    <source>
        <strain evidence="2">AVDCRST_MAG94</strain>
    </source>
</reference>
<dbReference type="InterPro" id="IPR003346">
    <property type="entry name" value="Transposase_20"/>
</dbReference>
<accession>A0A6J4MLS0</accession>
<name>A0A6J4MLS0_9CYAN</name>
<organism evidence="2">
    <name type="scientific">uncultured Leptolyngbya sp</name>
    <dbReference type="NCBI Taxonomy" id="332963"/>
    <lineage>
        <taxon>Bacteria</taxon>
        <taxon>Bacillati</taxon>
        <taxon>Cyanobacteriota</taxon>
        <taxon>Cyanophyceae</taxon>
        <taxon>Leptolyngbyales</taxon>
        <taxon>Leptolyngbyaceae</taxon>
        <taxon>Leptolyngbya group</taxon>
        <taxon>Leptolyngbya</taxon>
        <taxon>environmental samples</taxon>
    </lineage>
</organism>
<sequence length="166" mass="18366">MGSIVELLDTIPGVGRQTAEMIVSEIGVDMSRFPSAAYLAAWAGLAPGNYESAGKRLSGKTRKGNHTLRSGLMQSAHVASRSRTYLAAQYRRIAVRRGKKRATMAVAHSILVIAYHLIQRQEPYQELGANYFDQQRPEFTTNRLVKRLEKLGYQVSLQPQTSTSAA</sequence>
<evidence type="ECO:0000313" key="2">
    <source>
        <dbReference type="EMBL" id="CAA9362944.1"/>
    </source>
</evidence>
<dbReference type="AlphaFoldDB" id="A0A6J4MLS0"/>
<dbReference type="GO" id="GO:0003677">
    <property type="term" value="F:DNA binding"/>
    <property type="evidence" value="ECO:0007669"/>
    <property type="project" value="InterPro"/>
</dbReference>
<proteinExistence type="predicted"/>
<dbReference type="GO" id="GO:0006313">
    <property type="term" value="P:DNA transposition"/>
    <property type="evidence" value="ECO:0007669"/>
    <property type="project" value="InterPro"/>
</dbReference>
<dbReference type="PANTHER" id="PTHR33055">
    <property type="entry name" value="TRANSPOSASE FOR INSERTION SEQUENCE ELEMENT IS1111A"/>
    <property type="match status" value="1"/>
</dbReference>
<dbReference type="PANTHER" id="PTHR33055:SF15">
    <property type="entry name" value="TRANSPOSASE-RELATED"/>
    <property type="match status" value="1"/>
</dbReference>